<feature type="region of interest" description="Disordered" evidence="1">
    <location>
        <begin position="24"/>
        <end position="58"/>
    </location>
</feature>
<gene>
    <name evidence="2" type="ORF">ABL78_5884</name>
</gene>
<proteinExistence type="predicted"/>
<feature type="compositionally biased region" description="Polar residues" evidence="1">
    <location>
        <begin position="40"/>
        <end position="57"/>
    </location>
</feature>
<name>A0A0N0P498_LEPSE</name>
<protein>
    <recommendedName>
        <fullName evidence="4">Transmembrane protein 242</fullName>
    </recommendedName>
</protein>
<evidence type="ECO:0000313" key="2">
    <source>
        <dbReference type="EMBL" id="KPI85046.1"/>
    </source>
</evidence>
<comment type="caution">
    <text evidence="2">The sequence shown here is derived from an EMBL/GenBank/DDBJ whole genome shotgun (WGS) entry which is preliminary data.</text>
</comment>
<organism evidence="2 3">
    <name type="scientific">Leptomonas seymouri</name>
    <dbReference type="NCBI Taxonomy" id="5684"/>
    <lineage>
        <taxon>Eukaryota</taxon>
        <taxon>Discoba</taxon>
        <taxon>Euglenozoa</taxon>
        <taxon>Kinetoplastea</taxon>
        <taxon>Metakinetoplastina</taxon>
        <taxon>Trypanosomatida</taxon>
        <taxon>Trypanosomatidae</taxon>
        <taxon>Leishmaniinae</taxon>
        <taxon>Leptomonas</taxon>
    </lineage>
</organism>
<evidence type="ECO:0000256" key="1">
    <source>
        <dbReference type="SAM" id="MobiDB-lite"/>
    </source>
</evidence>
<evidence type="ECO:0000313" key="3">
    <source>
        <dbReference type="Proteomes" id="UP000038009"/>
    </source>
</evidence>
<keyword evidence="3" id="KW-1185">Reference proteome</keyword>
<dbReference type="VEuPathDB" id="TriTrypDB:Lsey_0211_0010"/>
<accession>A0A0N0P498</accession>
<evidence type="ECO:0008006" key="4">
    <source>
        <dbReference type="Google" id="ProtNLM"/>
    </source>
</evidence>
<dbReference type="EMBL" id="LJSK01000211">
    <property type="protein sequence ID" value="KPI85046.1"/>
    <property type="molecule type" value="Genomic_DNA"/>
</dbReference>
<dbReference type="Proteomes" id="UP000038009">
    <property type="component" value="Unassembled WGS sequence"/>
</dbReference>
<sequence length="283" mass="30756">MSAVEAFMLRELMRSRTLASTGNVRRGLVAGGTSGRRHASTTAGPTLPASEQTSSARTAFHSATKFRLTPAQVNETNVPSAKEVSQMIPTLRELRAQLPEALELERRYVRPECIATQLSKSAETSDLAGDRGMNSADGTAPMSAIFQKTTDPLEDLLFGPPKEVGAAESQRPQRQHLLLAYRALLWGTVYALLGFGATVATAMYLCGYHSVDELLEAVRGKNSREEDRLRTSAGGDAGSASVQHYEIDLARPTEAWRQIQEVWSAVQRLAEEEDARAQSPATP</sequence>
<dbReference type="AlphaFoldDB" id="A0A0N0P498"/>
<reference evidence="2 3" key="1">
    <citation type="journal article" date="2015" name="PLoS Pathog.">
        <title>Leptomonas seymouri: Adaptations to the Dixenous Life Cycle Analyzed by Genome Sequencing, Transcriptome Profiling and Co-infection with Leishmania donovani.</title>
        <authorList>
            <person name="Kraeva N."/>
            <person name="Butenko A."/>
            <person name="Hlavacova J."/>
            <person name="Kostygov A."/>
            <person name="Myskova J."/>
            <person name="Grybchuk D."/>
            <person name="Lestinova T."/>
            <person name="Votypka J."/>
            <person name="Volf P."/>
            <person name="Opperdoes F."/>
            <person name="Flegontov P."/>
            <person name="Lukes J."/>
            <person name="Yurchenko V."/>
        </authorList>
    </citation>
    <scope>NUCLEOTIDE SEQUENCE [LARGE SCALE GENOMIC DNA]</scope>
    <source>
        <strain evidence="2 3">ATCC 30220</strain>
    </source>
</reference>
<dbReference type="OrthoDB" id="243664at2759"/>
<dbReference type="OMA" id="MIATHEE"/>